<sequence>MKKLILATLLATVSFTTYAQKFVAVKTDIGKDVVITGNKFYYTPGNGVLEECKDVEAYTGKEDNTERPFYSIIATCKNEIVAIKQYKDAPGGEYLLVKNIKSEKTAKFTVIILKGETF</sequence>
<evidence type="ECO:0000313" key="1">
    <source>
        <dbReference type="EMBL" id="AOQ27369.1"/>
    </source>
</evidence>
<protein>
    <submittedName>
        <fullName evidence="1">Uncharacterized protein</fullName>
    </submittedName>
</protein>
<keyword evidence="2" id="KW-1185">Reference proteome</keyword>
<reference evidence="1" key="1">
    <citation type="submission" date="2017-02" db="EMBL/GenBank/DDBJ databases">
        <title>Complete genome sequence of two Escherichia coli phages, vB_EcoM_ ESCO5 and vB_EcoM_ESCO13, which are related to phAPEC8.</title>
        <authorList>
            <person name="Trotereau A."/>
            <person name="Gonnet M."/>
            <person name="Viardot A."/>
            <person name="Lalmanach A.-C."/>
            <person name="Guabiraba R."/>
            <person name="Chanteloup N."/>
            <person name="Schouler C."/>
        </authorList>
    </citation>
    <scope>NUCLEOTIDE SEQUENCE [LARGE SCALE GENOMIC DNA]</scope>
</reference>
<gene>
    <name evidence="1" type="ORF">ESCO13_00259</name>
</gene>
<evidence type="ECO:0000313" key="2">
    <source>
        <dbReference type="Proteomes" id="UP000225358"/>
    </source>
</evidence>
<name>A0A1D7XFN4_9CAUD</name>
<proteinExistence type="predicted"/>
<organism evidence="1 2">
    <name type="scientific">Escherichia phage ESCO13</name>
    <dbReference type="NCBI Taxonomy" id="1881104"/>
    <lineage>
        <taxon>Viruses</taxon>
        <taxon>Duplodnaviria</taxon>
        <taxon>Heunggongvirae</taxon>
        <taxon>Uroviricota</taxon>
        <taxon>Caudoviricetes</taxon>
        <taxon>Stephanstirmvirinae</taxon>
        <taxon>Phapecoctavirus</taxon>
        <taxon>Phapecoctavirus ESCO13</taxon>
    </lineage>
</organism>
<dbReference type="Proteomes" id="UP000225358">
    <property type="component" value="Segment"/>
</dbReference>
<dbReference type="EMBL" id="KX552041">
    <property type="protein sequence ID" value="AOQ27369.1"/>
    <property type="molecule type" value="Genomic_DNA"/>
</dbReference>
<accession>A0A1D7XFN4</accession>